<dbReference type="GO" id="GO:0045493">
    <property type="term" value="P:xylan catabolic process"/>
    <property type="evidence" value="ECO:0007669"/>
    <property type="project" value="UniProtKB-KW"/>
</dbReference>
<dbReference type="GO" id="GO:0004553">
    <property type="term" value="F:hydrolase activity, hydrolyzing O-glycosyl compounds"/>
    <property type="evidence" value="ECO:0007669"/>
    <property type="project" value="InterPro"/>
</dbReference>
<organism evidence="9 10">
    <name type="scientific">Lederbergia citrisecunda</name>
    <dbReference type="NCBI Taxonomy" id="2833583"/>
    <lineage>
        <taxon>Bacteria</taxon>
        <taxon>Bacillati</taxon>
        <taxon>Bacillota</taxon>
        <taxon>Bacilli</taxon>
        <taxon>Bacillales</taxon>
        <taxon>Bacillaceae</taxon>
        <taxon>Lederbergia</taxon>
    </lineage>
</organism>
<protein>
    <submittedName>
        <fullName evidence="9">Glycoside hydrolase family 43 protein</fullName>
    </submittedName>
</protein>
<dbReference type="RefSeq" id="WP_213111069.1">
    <property type="nucleotide sequence ID" value="NZ_JAGYPJ010000001.1"/>
</dbReference>
<dbReference type="Gene3D" id="2.115.10.20">
    <property type="entry name" value="Glycosyl hydrolase domain, family 43"/>
    <property type="match status" value="1"/>
</dbReference>
<evidence type="ECO:0000256" key="4">
    <source>
        <dbReference type="ARBA" id="ARBA00023277"/>
    </source>
</evidence>
<keyword evidence="10" id="KW-1185">Reference proteome</keyword>
<evidence type="ECO:0000256" key="2">
    <source>
        <dbReference type="ARBA" id="ARBA00022651"/>
    </source>
</evidence>
<dbReference type="Proteomes" id="UP000682713">
    <property type="component" value="Unassembled WGS sequence"/>
</dbReference>
<comment type="similarity">
    <text evidence="1 8">Belongs to the glycosyl hydrolase 43 family.</text>
</comment>
<evidence type="ECO:0000256" key="8">
    <source>
        <dbReference type="RuleBase" id="RU361187"/>
    </source>
</evidence>
<keyword evidence="5 8" id="KW-0326">Glycosidase</keyword>
<dbReference type="PANTHER" id="PTHR43772:SF2">
    <property type="entry name" value="PUTATIVE (AFU_ORTHOLOGUE AFUA_2G04480)-RELATED"/>
    <property type="match status" value="1"/>
</dbReference>
<keyword evidence="2" id="KW-0858">Xylan degradation</keyword>
<dbReference type="CDD" id="cd08991">
    <property type="entry name" value="GH43_HoAraf43-like"/>
    <property type="match status" value="1"/>
</dbReference>
<keyword evidence="2" id="KW-0624">Polysaccharide degradation</keyword>
<dbReference type="InterPro" id="IPR006710">
    <property type="entry name" value="Glyco_hydro_43"/>
</dbReference>
<keyword evidence="3 8" id="KW-0378">Hydrolase</keyword>
<reference evidence="9 10" key="1">
    <citation type="submission" date="2021-05" db="EMBL/GenBank/DDBJ databases">
        <title>Novel Bacillus species.</title>
        <authorList>
            <person name="Liu G."/>
        </authorList>
    </citation>
    <scope>NUCLEOTIDE SEQUENCE [LARGE SCALE GENOMIC DNA]</scope>
    <source>
        <strain evidence="9 10">FJAT-49732</strain>
    </source>
</reference>
<dbReference type="AlphaFoldDB" id="A0A942YNN9"/>
<dbReference type="SUPFAM" id="SSF75005">
    <property type="entry name" value="Arabinanase/levansucrase/invertase"/>
    <property type="match status" value="1"/>
</dbReference>
<gene>
    <name evidence="9" type="ORF">KHA93_12730</name>
</gene>
<feature type="active site" description="Proton acceptor" evidence="6">
    <location>
        <position position="26"/>
    </location>
</feature>
<evidence type="ECO:0000256" key="1">
    <source>
        <dbReference type="ARBA" id="ARBA00009865"/>
    </source>
</evidence>
<feature type="site" description="Important for catalytic activity, responsible for pKa modulation of the active site Glu and correct orientation of both the proton donor and substrate" evidence="7">
    <location>
        <position position="135"/>
    </location>
</feature>
<sequence>MGYLNKKEAKTITYTNPVGGMTRIGDPFVLKSRGNYYMYATSEPNFGFKVWESPNLVDWEEKGMAYVHFDQPKKWATGDFWAPEVVEHNNRFYMTYSARNLEGHLQISIAVSSDPLGPFTDLSTQIIKQEGSYIDGHIFIDDDGTSYLYYVKDCSENIINGKHVSQIFVQQMNNELTELLGEPQFLTEPDANWERPHDEYQWNEGPFVLKHEGIYYLMYSSNYFASHNYSVGYATAPNPFGPYVKAVENPILSKDLSLGISGPGHNSVTVGPDDETLYIVYHTHTIPDAPSGNRQMNIDRLYFEDGKLKVDGPTSTEQKIKVK</sequence>
<comment type="caution">
    <text evidence="9">The sequence shown here is derived from an EMBL/GenBank/DDBJ whole genome shotgun (WGS) entry which is preliminary data.</text>
</comment>
<dbReference type="EMBL" id="JAGYPJ010000001">
    <property type="protein sequence ID" value="MBS4200496.1"/>
    <property type="molecule type" value="Genomic_DNA"/>
</dbReference>
<evidence type="ECO:0000313" key="9">
    <source>
        <dbReference type="EMBL" id="MBS4200496.1"/>
    </source>
</evidence>
<accession>A0A942YNN9</accession>
<proteinExistence type="inferred from homology"/>
<evidence type="ECO:0000256" key="6">
    <source>
        <dbReference type="PIRSR" id="PIRSR606710-1"/>
    </source>
</evidence>
<dbReference type="PANTHER" id="PTHR43772">
    <property type="entry name" value="ENDO-1,4-BETA-XYLANASE"/>
    <property type="match status" value="1"/>
</dbReference>
<dbReference type="Pfam" id="PF04616">
    <property type="entry name" value="Glyco_hydro_43"/>
    <property type="match status" value="1"/>
</dbReference>
<name>A0A942YNN9_9BACI</name>
<dbReference type="InterPro" id="IPR023296">
    <property type="entry name" value="Glyco_hydro_beta-prop_sf"/>
</dbReference>
<evidence type="ECO:0000256" key="7">
    <source>
        <dbReference type="PIRSR" id="PIRSR606710-2"/>
    </source>
</evidence>
<evidence type="ECO:0000256" key="5">
    <source>
        <dbReference type="ARBA" id="ARBA00023295"/>
    </source>
</evidence>
<evidence type="ECO:0000313" key="10">
    <source>
        <dbReference type="Proteomes" id="UP000682713"/>
    </source>
</evidence>
<keyword evidence="4" id="KW-0119">Carbohydrate metabolism</keyword>
<evidence type="ECO:0000256" key="3">
    <source>
        <dbReference type="ARBA" id="ARBA00022801"/>
    </source>
</evidence>
<dbReference type="InterPro" id="IPR052176">
    <property type="entry name" value="Glycosyl_Hydrlase_43_Enz"/>
</dbReference>
<feature type="active site" description="Proton donor" evidence="6">
    <location>
        <position position="204"/>
    </location>
</feature>